<name>A0A8S0QDG0_OLEEU</name>
<evidence type="ECO:0000313" key="7">
    <source>
        <dbReference type="Proteomes" id="UP000594638"/>
    </source>
</evidence>
<evidence type="ECO:0000256" key="2">
    <source>
        <dbReference type="ARBA" id="ARBA00022771"/>
    </source>
</evidence>
<dbReference type="PROSITE" id="PS50089">
    <property type="entry name" value="ZF_RING_2"/>
    <property type="match status" value="1"/>
</dbReference>
<evidence type="ECO:0000256" key="1">
    <source>
        <dbReference type="ARBA" id="ARBA00022723"/>
    </source>
</evidence>
<accession>A0A8S0QDG0</accession>
<reference evidence="6 7" key="1">
    <citation type="submission" date="2019-12" db="EMBL/GenBank/DDBJ databases">
        <authorList>
            <person name="Alioto T."/>
            <person name="Alioto T."/>
            <person name="Gomez Garrido J."/>
        </authorList>
    </citation>
    <scope>NUCLEOTIDE SEQUENCE [LARGE SCALE GENOMIC DNA]</scope>
</reference>
<organism evidence="6 7">
    <name type="scientific">Olea europaea subsp. europaea</name>
    <dbReference type="NCBI Taxonomy" id="158383"/>
    <lineage>
        <taxon>Eukaryota</taxon>
        <taxon>Viridiplantae</taxon>
        <taxon>Streptophyta</taxon>
        <taxon>Embryophyta</taxon>
        <taxon>Tracheophyta</taxon>
        <taxon>Spermatophyta</taxon>
        <taxon>Magnoliopsida</taxon>
        <taxon>eudicotyledons</taxon>
        <taxon>Gunneridae</taxon>
        <taxon>Pentapetalae</taxon>
        <taxon>asterids</taxon>
        <taxon>lamiids</taxon>
        <taxon>Lamiales</taxon>
        <taxon>Oleaceae</taxon>
        <taxon>Oleeae</taxon>
        <taxon>Olea</taxon>
    </lineage>
</organism>
<dbReference type="Pfam" id="PF13639">
    <property type="entry name" value="zf-RING_2"/>
    <property type="match status" value="1"/>
</dbReference>
<dbReference type="Proteomes" id="UP000594638">
    <property type="component" value="Unassembled WGS sequence"/>
</dbReference>
<dbReference type="SUPFAM" id="SSF57850">
    <property type="entry name" value="RING/U-box"/>
    <property type="match status" value="1"/>
</dbReference>
<keyword evidence="2 4" id="KW-0863">Zinc-finger</keyword>
<dbReference type="Gene3D" id="3.30.40.10">
    <property type="entry name" value="Zinc/RING finger domain, C3HC4 (zinc finger)"/>
    <property type="match status" value="1"/>
</dbReference>
<evidence type="ECO:0000313" key="6">
    <source>
        <dbReference type="EMBL" id="CAA2963487.1"/>
    </source>
</evidence>
<keyword evidence="3" id="KW-0862">Zinc</keyword>
<dbReference type="CDD" id="cd16454">
    <property type="entry name" value="RING-H2_PA-TM-RING"/>
    <property type="match status" value="1"/>
</dbReference>
<dbReference type="PANTHER" id="PTHR45931">
    <property type="entry name" value="SI:CH211-59O9.10"/>
    <property type="match status" value="1"/>
</dbReference>
<evidence type="ECO:0000256" key="4">
    <source>
        <dbReference type="PROSITE-ProRule" id="PRU00175"/>
    </source>
</evidence>
<dbReference type="GO" id="GO:0016874">
    <property type="term" value="F:ligase activity"/>
    <property type="evidence" value="ECO:0007669"/>
    <property type="project" value="UniProtKB-KW"/>
</dbReference>
<gene>
    <name evidence="6" type="ORF">OLEA9_A105056</name>
</gene>
<evidence type="ECO:0000256" key="3">
    <source>
        <dbReference type="ARBA" id="ARBA00022833"/>
    </source>
</evidence>
<evidence type="ECO:0000259" key="5">
    <source>
        <dbReference type="PROSITE" id="PS50089"/>
    </source>
</evidence>
<dbReference type="InterPro" id="IPR001841">
    <property type="entry name" value="Znf_RING"/>
</dbReference>
<dbReference type="GO" id="GO:0005634">
    <property type="term" value="C:nucleus"/>
    <property type="evidence" value="ECO:0007669"/>
    <property type="project" value="TreeGrafter"/>
</dbReference>
<keyword evidence="6" id="KW-0436">Ligase</keyword>
<comment type="caution">
    <text evidence="6">The sequence shown here is derived from an EMBL/GenBank/DDBJ whole genome shotgun (WGS) entry which is preliminary data.</text>
</comment>
<keyword evidence="1" id="KW-0479">Metal-binding</keyword>
<dbReference type="InterPro" id="IPR051834">
    <property type="entry name" value="RING_finger_E3_ligase"/>
</dbReference>
<sequence>MDLTASIAVRNSLEPNKSLSKFAILVEFHCQTFEREVDYGDDGQFRVLTEDPESKISSVTCVDFAMPRSELKQFLLAELEDYDIKCKEFEENVVDQLYDYAQMVLKKSWDFSIVVTIEQFLDYIVDPSDEGNGLDVVPASIEAIASLPRKMMGYKIDEVQIESCTICLEEISTGSLVSTLPCSHNFHDGCILEWLKRSHYCPNCRFEMPTTEDNDLVEDYHDSNIPIMNSLSFEP</sequence>
<dbReference type="Gramene" id="OE9A105056T1">
    <property type="protein sequence ID" value="OE9A105056C1"/>
    <property type="gene ID" value="OE9A105056"/>
</dbReference>
<dbReference type="EMBL" id="CACTIH010001810">
    <property type="protein sequence ID" value="CAA2963487.1"/>
    <property type="molecule type" value="Genomic_DNA"/>
</dbReference>
<dbReference type="GO" id="GO:0006511">
    <property type="term" value="P:ubiquitin-dependent protein catabolic process"/>
    <property type="evidence" value="ECO:0007669"/>
    <property type="project" value="TreeGrafter"/>
</dbReference>
<keyword evidence="7" id="KW-1185">Reference proteome</keyword>
<dbReference type="GO" id="GO:0008270">
    <property type="term" value="F:zinc ion binding"/>
    <property type="evidence" value="ECO:0007669"/>
    <property type="project" value="UniProtKB-KW"/>
</dbReference>
<dbReference type="InterPro" id="IPR013083">
    <property type="entry name" value="Znf_RING/FYVE/PHD"/>
</dbReference>
<protein>
    <submittedName>
        <fullName evidence="6">E3 ubiquitin- ligase RNF130-like</fullName>
    </submittedName>
</protein>
<dbReference type="AlphaFoldDB" id="A0A8S0QDG0"/>
<dbReference type="SMART" id="SM00184">
    <property type="entry name" value="RING"/>
    <property type="match status" value="1"/>
</dbReference>
<proteinExistence type="predicted"/>
<dbReference type="PANTHER" id="PTHR45931:SF16">
    <property type="entry name" value="RING_U-BOX SUPERFAMILY PROTEIN"/>
    <property type="match status" value="1"/>
</dbReference>
<dbReference type="GO" id="GO:0061630">
    <property type="term" value="F:ubiquitin protein ligase activity"/>
    <property type="evidence" value="ECO:0007669"/>
    <property type="project" value="TreeGrafter"/>
</dbReference>
<feature type="domain" description="RING-type" evidence="5">
    <location>
        <begin position="164"/>
        <end position="205"/>
    </location>
</feature>
<dbReference type="OrthoDB" id="4348522at2759"/>